<organism evidence="3">
    <name type="scientific">Wolbachia endosymbiont of Sergentomyia squamirostris</name>
    <dbReference type="NCBI Taxonomy" id="3113640"/>
    <lineage>
        <taxon>Bacteria</taxon>
        <taxon>Pseudomonadati</taxon>
        <taxon>Pseudomonadota</taxon>
        <taxon>Alphaproteobacteria</taxon>
        <taxon>Rickettsiales</taxon>
        <taxon>Anaplasmataceae</taxon>
        <taxon>Wolbachieae</taxon>
        <taxon>Wolbachia</taxon>
    </lineage>
</organism>
<dbReference type="EMBL" id="AP029172">
    <property type="protein sequence ID" value="BFD47588.1"/>
    <property type="molecule type" value="Genomic_DNA"/>
</dbReference>
<sequence length="709" mass="80351">MLGLSKVTGPSSDGAARESCVTREPISIFSQIRNAKDEEKKKKLNQLLEMLRKELPEGFKIGAAVGKGDCFFDSVAQGLSELKKRRLIQNDEDFNVKLLREGCANYANKYEDEIIKDAGDYFVPQENVAFPSLGHIEDEKGNKVPDKKKTFDKYLRSIKKTAKEGDAIWGRPEIEGKMICEKYSVKIRIIELRDEGIDRLHVTKDDVGTGNNIIYIVNYRSHFVPLLSNIEKDIKRGIGENEPRLDASQNLEIFSSNMNTKIELAQASQPVTKYPIKRKLDTEENDPTGKKRRRSNSFSLGDNNLAVYKRGGKIYTLLEIFVEKFVEKFQEKLKDYSSRIIEKKEKQSSILSKLISLGFVGGGIKAATSVASSGLSRTSSAAASSIALLSSGIIDSLANRCIQVFQNQGAGVIARNTMNFQVSKSQFREVLVRASIDVFRSYENQYLKMISKKELGEKLGMEVLAQVAVQRAINYIKSQEDDIQTQVLEQYLEELYTLITKGVVLDNSKLRNLEKQLEKQLSKFIIKVRSLVSSKKKDFHDLFDENMYNATGLVEVVSDGSANQYYTRQDGTSDTKKYGHRLAFEWELKNELSGWKLEENIPEIQYKYALKPEEIVDKVGQMSKKIDGKSQVLKADLEEIKDVLVKMNEHLCKLHDAYPVQGSMNLVKNDVQGSVLLNETKKLKEDILKISDEEQKNGIQELEKNCLFR</sequence>
<gene>
    <name evidence="3" type="ORF">DMENIID0003_06620</name>
</gene>
<feature type="domain" description="OTU" evidence="2">
    <location>
        <begin position="59"/>
        <end position="229"/>
    </location>
</feature>
<name>A0AAT9GCM4_9RICK</name>
<dbReference type="InterPro" id="IPR003323">
    <property type="entry name" value="OTU_dom"/>
</dbReference>
<accession>A0AAT9GCM4</accession>
<dbReference type="Gene3D" id="3.90.70.80">
    <property type="match status" value="1"/>
</dbReference>
<proteinExistence type="predicted"/>
<dbReference type="CDD" id="cd22754">
    <property type="entry name" value="OTU_wMelOTU-like"/>
    <property type="match status" value="1"/>
</dbReference>
<protein>
    <recommendedName>
        <fullName evidence="2">OTU domain-containing protein</fullName>
    </recommendedName>
</protein>
<evidence type="ECO:0000313" key="3">
    <source>
        <dbReference type="EMBL" id="BFD47588.1"/>
    </source>
</evidence>
<evidence type="ECO:0000259" key="2">
    <source>
        <dbReference type="PROSITE" id="PS50802"/>
    </source>
</evidence>
<evidence type="ECO:0000256" key="1">
    <source>
        <dbReference type="SAM" id="MobiDB-lite"/>
    </source>
</evidence>
<reference evidence="3" key="1">
    <citation type="submission" date="2024-01" db="EMBL/GenBank/DDBJ databases">
        <title>Sequencing the genomes of a sandfly, Sergentomyia squamirostris, and its two endosymbionts.</title>
        <authorList>
            <person name="Itokawa K."/>
            <person name="Sanjoba C."/>
        </authorList>
    </citation>
    <scope>NUCLEOTIDE SEQUENCE</scope>
    <source>
        <strain evidence="3">WSSQ</strain>
    </source>
</reference>
<feature type="region of interest" description="Disordered" evidence="1">
    <location>
        <begin position="275"/>
        <end position="297"/>
    </location>
</feature>
<dbReference type="AlphaFoldDB" id="A0AAT9GCM4"/>
<dbReference type="PROSITE" id="PS50802">
    <property type="entry name" value="OTU"/>
    <property type="match status" value="1"/>
</dbReference>